<dbReference type="GO" id="GO:0046933">
    <property type="term" value="F:proton-transporting ATP synthase activity, rotational mechanism"/>
    <property type="evidence" value="ECO:0007669"/>
    <property type="project" value="InterPro"/>
</dbReference>
<dbReference type="InterPro" id="IPR026015">
    <property type="entry name" value="ATP_synth_OSCP/delta_N_sf"/>
</dbReference>
<feature type="compositionally biased region" description="Polar residues" evidence="9">
    <location>
        <begin position="33"/>
        <end position="43"/>
    </location>
</feature>
<name>A0AAD8HPC1_9APIA</name>
<keyword evidence="6" id="KW-0406">Ion transport</keyword>
<feature type="region of interest" description="Disordered" evidence="9">
    <location>
        <begin position="24"/>
        <end position="95"/>
    </location>
</feature>
<dbReference type="EMBL" id="JAUIZM010000008">
    <property type="protein sequence ID" value="KAK1369897.1"/>
    <property type="molecule type" value="Genomic_DNA"/>
</dbReference>
<reference evidence="10" key="1">
    <citation type="submission" date="2023-02" db="EMBL/GenBank/DDBJ databases">
        <title>Genome of toxic invasive species Heracleum sosnowskyi carries increased number of genes despite the absence of recent whole-genome duplications.</title>
        <authorList>
            <person name="Schelkunov M."/>
            <person name="Shtratnikova V."/>
            <person name="Makarenko M."/>
            <person name="Klepikova A."/>
            <person name="Omelchenko D."/>
            <person name="Novikova G."/>
            <person name="Obukhova E."/>
            <person name="Bogdanov V."/>
            <person name="Penin A."/>
            <person name="Logacheva M."/>
        </authorList>
    </citation>
    <scope>NUCLEOTIDE SEQUENCE</scope>
    <source>
        <strain evidence="10">Hsosn_3</strain>
        <tissue evidence="10">Leaf</tissue>
    </source>
</reference>
<evidence type="ECO:0000313" key="11">
    <source>
        <dbReference type="Proteomes" id="UP001237642"/>
    </source>
</evidence>
<evidence type="ECO:0000256" key="8">
    <source>
        <dbReference type="ARBA" id="ARBA00023310"/>
    </source>
</evidence>
<feature type="compositionally biased region" description="Low complexity" evidence="9">
    <location>
        <begin position="44"/>
        <end position="62"/>
    </location>
</feature>
<comment type="caution">
    <text evidence="10">The sequence shown here is derived from an EMBL/GenBank/DDBJ whole genome shotgun (WGS) entry which is preliminary data.</text>
</comment>
<dbReference type="SUPFAM" id="SSF47928">
    <property type="entry name" value="N-terminal domain of the delta subunit of the F1F0-ATP synthase"/>
    <property type="match status" value="1"/>
</dbReference>
<keyword evidence="8" id="KW-0066">ATP synthesis</keyword>
<keyword evidence="7" id="KW-0472">Membrane</keyword>
<comment type="subunit">
    <text evidence="3">F-type ATPases have 2 components, CF(1) - the catalytic core - and CF(0) - the membrane proton channel. CF(1) has five subunits: alpha(3), beta(3), gamma(1), delta(1), epsilon(1). CF(0) has three main subunits: a, b and c.</text>
</comment>
<protein>
    <submittedName>
        <fullName evidence="10">Atp synthase delta chain, chloroplastic</fullName>
    </submittedName>
</protein>
<accession>A0AAD8HPC1</accession>
<gene>
    <name evidence="10" type="ORF">POM88_035989</name>
</gene>
<comment type="similarity">
    <text evidence="2">Belongs to the ATPase delta chain family.</text>
</comment>
<evidence type="ECO:0000256" key="9">
    <source>
        <dbReference type="SAM" id="MobiDB-lite"/>
    </source>
</evidence>
<dbReference type="InterPro" id="IPR000711">
    <property type="entry name" value="ATPase_OSCP/dsu"/>
</dbReference>
<keyword evidence="5" id="KW-0375">Hydrogen ion transport</keyword>
<keyword evidence="4" id="KW-0813">Transport</keyword>
<evidence type="ECO:0000256" key="4">
    <source>
        <dbReference type="ARBA" id="ARBA00022448"/>
    </source>
</evidence>
<dbReference type="GO" id="GO:0016020">
    <property type="term" value="C:membrane"/>
    <property type="evidence" value="ECO:0007669"/>
    <property type="project" value="UniProtKB-SubCell"/>
</dbReference>
<evidence type="ECO:0000256" key="7">
    <source>
        <dbReference type="ARBA" id="ARBA00023136"/>
    </source>
</evidence>
<dbReference type="PANTHER" id="PTHR11910">
    <property type="entry name" value="ATP SYNTHASE DELTA CHAIN"/>
    <property type="match status" value="1"/>
</dbReference>
<dbReference type="Gene3D" id="1.10.520.20">
    <property type="entry name" value="N-terminal domain of the delta subunit of the F1F0-ATP synthase"/>
    <property type="match status" value="1"/>
</dbReference>
<feature type="compositionally biased region" description="Low complexity" evidence="9">
    <location>
        <begin position="74"/>
        <end position="91"/>
    </location>
</feature>
<dbReference type="Pfam" id="PF00213">
    <property type="entry name" value="OSCP"/>
    <property type="match status" value="1"/>
</dbReference>
<evidence type="ECO:0000313" key="10">
    <source>
        <dbReference type="EMBL" id="KAK1369897.1"/>
    </source>
</evidence>
<evidence type="ECO:0000256" key="2">
    <source>
        <dbReference type="ARBA" id="ARBA00007046"/>
    </source>
</evidence>
<dbReference type="AlphaFoldDB" id="A0AAD8HPC1"/>
<evidence type="ECO:0000256" key="6">
    <source>
        <dbReference type="ARBA" id="ARBA00023065"/>
    </source>
</evidence>
<evidence type="ECO:0000256" key="1">
    <source>
        <dbReference type="ARBA" id="ARBA00004370"/>
    </source>
</evidence>
<keyword evidence="11" id="KW-1185">Reference proteome</keyword>
<comment type="subcellular location">
    <subcellularLocation>
        <location evidence="1">Membrane</location>
    </subcellularLocation>
</comment>
<reference evidence="10" key="2">
    <citation type="submission" date="2023-05" db="EMBL/GenBank/DDBJ databases">
        <authorList>
            <person name="Schelkunov M.I."/>
        </authorList>
    </citation>
    <scope>NUCLEOTIDE SEQUENCE</scope>
    <source>
        <strain evidence="10">Hsosn_3</strain>
        <tissue evidence="10">Leaf</tissue>
    </source>
</reference>
<evidence type="ECO:0000256" key="3">
    <source>
        <dbReference type="ARBA" id="ARBA00011648"/>
    </source>
</evidence>
<organism evidence="10 11">
    <name type="scientific">Heracleum sosnowskyi</name>
    <dbReference type="NCBI Taxonomy" id="360622"/>
    <lineage>
        <taxon>Eukaryota</taxon>
        <taxon>Viridiplantae</taxon>
        <taxon>Streptophyta</taxon>
        <taxon>Embryophyta</taxon>
        <taxon>Tracheophyta</taxon>
        <taxon>Spermatophyta</taxon>
        <taxon>Magnoliopsida</taxon>
        <taxon>eudicotyledons</taxon>
        <taxon>Gunneridae</taxon>
        <taxon>Pentapetalae</taxon>
        <taxon>asterids</taxon>
        <taxon>campanulids</taxon>
        <taxon>Apiales</taxon>
        <taxon>Apiaceae</taxon>
        <taxon>Apioideae</taxon>
        <taxon>apioid superclade</taxon>
        <taxon>Tordylieae</taxon>
        <taxon>Tordyliinae</taxon>
        <taxon>Heracleum</taxon>
    </lineage>
</organism>
<proteinExistence type="inferred from homology"/>
<dbReference type="Proteomes" id="UP001237642">
    <property type="component" value="Unassembled WGS sequence"/>
</dbReference>
<evidence type="ECO:0000256" key="5">
    <source>
        <dbReference type="ARBA" id="ARBA00022781"/>
    </source>
</evidence>
<sequence length="209" mass="23196">MDTLPSSVSSLQVPKYTLVHRKSSDFSRFKPPLTTTTSHPNLTSVNNNPNSFVSSNKPPSFSQKTTSKLAKNYSPSLELPQSSSSSSSSPSKQVPLVHRNAATGYAAALIDVAQCSNRLRSMEKDVKRFLKLLSNNELQGFMMDPHVKQSEKGQVVKELAEKGKFHKHLVGLIKMLVDKTKLGMVTQVLMEFQRIFEELSGTNRFLVPS</sequence>